<feature type="transmembrane region" description="Helical" evidence="1">
    <location>
        <begin position="7"/>
        <end position="25"/>
    </location>
</feature>
<dbReference type="EMBL" id="JBHTAH010000011">
    <property type="protein sequence ID" value="MFC7070522.1"/>
    <property type="molecule type" value="Genomic_DNA"/>
</dbReference>
<name>A0ABD5WB88_9EURY</name>
<proteinExistence type="predicted"/>
<gene>
    <name evidence="4" type="ORF">ACFQL9_12790</name>
</gene>
<dbReference type="Proteomes" id="UP001596461">
    <property type="component" value="Unassembled WGS sequence"/>
</dbReference>
<evidence type="ECO:0000313" key="5">
    <source>
        <dbReference type="Proteomes" id="UP001596461"/>
    </source>
</evidence>
<evidence type="ECO:0000259" key="3">
    <source>
        <dbReference type="Pfam" id="PF26593"/>
    </source>
</evidence>
<sequence length="337" mass="37687">MNVREGDFGVLLGFPIAGLLIGSALWNPLVFPLTLLGVVVGVATVYAAPSHRTAWGWLKDVGRYYLRRPQYTLSRPEKASHDGISGSRSYSPFIPDERTQDLTNVTRAWPGTGVIEREDGALEAVIEVTPANMDFAMSGDWEAVQRAGERFANGSLRFPLTVHTTTQAFPGKQLVERLTERRDDPDVVENDAFGALLTEYRERRPAELADTRQHQYYLGVTVRPSDLTRTHAGEPTPSERLAAFPVFGVLVSPLISRRSAPTPARRRQELYDQLRERLRIVESEFIEPVDEWESRRLSTVELFVLTATFWNGTEYDAADRLLACEPAVGSASRREGA</sequence>
<keyword evidence="5" id="KW-1185">Reference proteome</keyword>
<organism evidence="4 5">
    <name type="scientific">Halobaculum lipolyticum</name>
    <dbReference type="NCBI Taxonomy" id="3032001"/>
    <lineage>
        <taxon>Archaea</taxon>
        <taxon>Methanobacteriati</taxon>
        <taxon>Methanobacteriota</taxon>
        <taxon>Stenosarchaea group</taxon>
        <taxon>Halobacteria</taxon>
        <taxon>Halobacteriales</taxon>
        <taxon>Haloferacaceae</taxon>
        <taxon>Halobaculum</taxon>
    </lineage>
</organism>
<keyword evidence="1" id="KW-0812">Transmembrane</keyword>
<dbReference type="RefSeq" id="WP_284032491.1">
    <property type="nucleotide sequence ID" value="NZ_CP126154.1"/>
</dbReference>
<keyword evidence="1" id="KW-1133">Transmembrane helix</keyword>
<comment type="caution">
    <text evidence="4">The sequence shown here is derived from an EMBL/GenBank/DDBJ whole genome shotgun (WGS) entry which is preliminary data.</text>
</comment>
<feature type="domain" description="TraC-like" evidence="3">
    <location>
        <begin position="107"/>
        <end position="312"/>
    </location>
</feature>
<protein>
    <recommendedName>
        <fullName evidence="6">PrgI family protein</fullName>
    </recommendedName>
</protein>
<evidence type="ECO:0000256" key="1">
    <source>
        <dbReference type="SAM" id="Phobius"/>
    </source>
</evidence>
<evidence type="ECO:0000313" key="4">
    <source>
        <dbReference type="EMBL" id="MFC7070522.1"/>
    </source>
</evidence>
<dbReference type="InterPro" id="IPR058597">
    <property type="entry name" value="PrgI-like_dom"/>
</dbReference>
<feature type="domain" description="PrgI-like" evidence="2">
    <location>
        <begin position="2"/>
        <end position="72"/>
    </location>
</feature>
<dbReference type="GeneID" id="81124346"/>
<accession>A0ABD5WB88</accession>
<reference evidence="4 5" key="1">
    <citation type="journal article" date="2019" name="Int. J. Syst. Evol. Microbiol.">
        <title>The Global Catalogue of Microorganisms (GCM) 10K type strain sequencing project: providing services to taxonomists for standard genome sequencing and annotation.</title>
        <authorList>
            <consortium name="The Broad Institute Genomics Platform"/>
            <consortium name="The Broad Institute Genome Sequencing Center for Infectious Disease"/>
            <person name="Wu L."/>
            <person name="Ma J."/>
        </authorList>
    </citation>
    <scope>NUCLEOTIDE SEQUENCE [LARGE SCALE GENOMIC DNA]</scope>
    <source>
        <strain evidence="4 5">DT31</strain>
    </source>
</reference>
<evidence type="ECO:0000259" key="2">
    <source>
        <dbReference type="Pfam" id="PF26592"/>
    </source>
</evidence>
<dbReference type="Pfam" id="PF26592">
    <property type="entry name" value="PrgI_like"/>
    <property type="match status" value="1"/>
</dbReference>
<dbReference type="InterPro" id="IPR058596">
    <property type="entry name" value="TraC-like_dom"/>
</dbReference>
<evidence type="ECO:0008006" key="6">
    <source>
        <dbReference type="Google" id="ProtNLM"/>
    </source>
</evidence>
<dbReference type="AlphaFoldDB" id="A0ABD5WB88"/>
<keyword evidence="1" id="KW-0472">Membrane</keyword>
<dbReference type="Pfam" id="PF26593">
    <property type="entry name" value="TraC-like"/>
    <property type="match status" value="1"/>
</dbReference>